<dbReference type="PROSITE" id="PS01240">
    <property type="entry name" value="PNP_MTAP_2"/>
    <property type="match status" value="1"/>
</dbReference>
<evidence type="ECO:0000256" key="14">
    <source>
        <dbReference type="PIRSR" id="PIRSR000477-2"/>
    </source>
</evidence>
<dbReference type="EMBL" id="UYSU01038894">
    <property type="protein sequence ID" value="VDM00747.1"/>
    <property type="molecule type" value="Genomic_DNA"/>
</dbReference>
<evidence type="ECO:0000259" key="15">
    <source>
        <dbReference type="Pfam" id="PF01048"/>
    </source>
</evidence>
<evidence type="ECO:0000313" key="16">
    <source>
        <dbReference type="EMBL" id="VDM00747.1"/>
    </source>
</evidence>
<keyword evidence="17" id="KW-1185">Reference proteome</keyword>
<keyword evidence="6 13" id="KW-0328">Glycosyltransferase</keyword>
<evidence type="ECO:0000256" key="7">
    <source>
        <dbReference type="ARBA" id="ARBA00022679"/>
    </source>
</evidence>
<comment type="catalytic activity">
    <reaction evidence="9">
        <text>inosine + phosphate = alpha-D-ribose 1-phosphate + hypoxanthine</text>
        <dbReference type="Rhea" id="RHEA:27646"/>
        <dbReference type="ChEBI" id="CHEBI:17368"/>
        <dbReference type="ChEBI" id="CHEBI:17596"/>
        <dbReference type="ChEBI" id="CHEBI:43474"/>
        <dbReference type="ChEBI" id="CHEBI:57720"/>
        <dbReference type="EC" id="2.4.2.1"/>
    </reaction>
</comment>
<feature type="binding site" evidence="14">
    <location>
        <position position="256"/>
    </location>
    <ligand>
        <name>a purine D-ribonucleoside</name>
        <dbReference type="ChEBI" id="CHEBI:142355"/>
    </ligand>
</feature>
<comment type="subunit">
    <text evidence="3">Homotrimer.</text>
</comment>
<comment type="catalytic activity">
    <reaction evidence="10">
        <text>2'-deoxyguanosine + phosphate = 2-deoxy-alpha-D-ribose 1-phosphate + guanine</text>
        <dbReference type="Rhea" id="RHEA:27738"/>
        <dbReference type="ChEBI" id="CHEBI:16235"/>
        <dbReference type="ChEBI" id="CHEBI:17172"/>
        <dbReference type="ChEBI" id="CHEBI:43474"/>
        <dbReference type="ChEBI" id="CHEBI:57259"/>
        <dbReference type="EC" id="2.4.2.1"/>
    </reaction>
</comment>
<feature type="binding site" evidence="14">
    <location>
        <begin position="97"/>
        <end position="99"/>
    </location>
    <ligand>
        <name>phosphate</name>
        <dbReference type="ChEBI" id="CHEBI:43474"/>
    </ligand>
</feature>
<dbReference type="NCBIfam" id="TIGR01700">
    <property type="entry name" value="PNPH"/>
    <property type="match status" value="1"/>
</dbReference>
<evidence type="ECO:0000256" key="9">
    <source>
        <dbReference type="ARBA" id="ARBA00023918"/>
    </source>
</evidence>
<comment type="catalytic activity">
    <reaction evidence="11">
        <text>2'-deoxyinosine + phosphate = 2-deoxy-alpha-D-ribose 1-phosphate + hypoxanthine</text>
        <dbReference type="Rhea" id="RHEA:27750"/>
        <dbReference type="ChEBI" id="CHEBI:17368"/>
        <dbReference type="ChEBI" id="CHEBI:28997"/>
        <dbReference type="ChEBI" id="CHEBI:43474"/>
        <dbReference type="ChEBI" id="CHEBI:57259"/>
        <dbReference type="EC" id="2.4.2.1"/>
    </reaction>
</comment>
<comment type="catalytic activity">
    <reaction evidence="12">
        <text>guanosine + phosphate = alpha-D-ribose 1-phosphate + guanine</text>
        <dbReference type="Rhea" id="RHEA:13233"/>
        <dbReference type="ChEBI" id="CHEBI:16235"/>
        <dbReference type="ChEBI" id="CHEBI:16750"/>
        <dbReference type="ChEBI" id="CHEBI:43474"/>
        <dbReference type="ChEBI" id="CHEBI:57720"/>
        <dbReference type="EC" id="2.4.2.1"/>
    </reaction>
</comment>
<dbReference type="Pfam" id="PF01048">
    <property type="entry name" value="PNP_UDP_1"/>
    <property type="match status" value="1"/>
</dbReference>
<protein>
    <recommendedName>
        <fullName evidence="5 13">Purine nucleoside phosphorylase</fullName>
        <ecNumber evidence="4 13">2.4.2.1</ecNumber>
    </recommendedName>
    <alternativeName>
        <fullName evidence="13">Inosine-guanosine phosphorylase</fullName>
    </alternativeName>
</protein>
<evidence type="ECO:0000256" key="1">
    <source>
        <dbReference type="ARBA" id="ARBA00005058"/>
    </source>
</evidence>
<evidence type="ECO:0000256" key="8">
    <source>
        <dbReference type="ARBA" id="ARBA00022726"/>
    </source>
</evidence>
<evidence type="ECO:0000256" key="2">
    <source>
        <dbReference type="ARBA" id="ARBA00006751"/>
    </source>
</evidence>
<evidence type="ECO:0000256" key="3">
    <source>
        <dbReference type="ARBA" id="ARBA00011233"/>
    </source>
</evidence>
<sequence length="296" mass="32289">MHFLSPACARKHISGIMLSYKDCERVAQKILRRTLVKPEICIICGSGLGKIAELITPLTSFRYDDIEGFPTPSVDGHDGNLIFGEYCGRNVVVMQGRPHIYEGFSMAQMALPLRVMKMLGVHTVIITSAAGGLNPDYRVGDIVILKDHINLMGVLGTNPLVGPNDERFGPRFIPLSKAYTKELRDIAKSAGASLNPPVDLREGIYIQVSGPCFETIAEAKLFRSFGADVVGMSNANEVVTAVHANMKVLAISLVTNKVVVDELSSEEASHEEVLAVGEERLEAMERLISEIIKDLP</sequence>
<organism evidence="18">
    <name type="scientific">Schistocephalus solidus</name>
    <name type="common">Tapeworm</name>
    <dbReference type="NCBI Taxonomy" id="70667"/>
    <lineage>
        <taxon>Eukaryota</taxon>
        <taxon>Metazoa</taxon>
        <taxon>Spiralia</taxon>
        <taxon>Lophotrochozoa</taxon>
        <taxon>Platyhelminthes</taxon>
        <taxon>Cestoda</taxon>
        <taxon>Eucestoda</taxon>
        <taxon>Diphyllobothriidea</taxon>
        <taxon>Diphyllobothriidae</taxon>
        <taxon>Schistocephalus</taxon>
    </lineage>
</organism>
<feature type="binding site" evidence="14">
    <location>
        <position position="129"/>
    </location>
    <ligand>
        <name>phosphate</name>
        <dbReference type="ChEBI" id="CHEBI:43474"/>
    </ligand>
</feature>
<keyword evidence="8" id="KW-0660">Purine salvage</keyword>
<dbReference type="OrthoDB" id="10261782at2759"/>
<dbReference type="InterPro" id="IPR011270">
    <property type="entry name" value="Pur_Nuc_Pase_Ino/Guo-sp"/>
</dbReference>
<dbReference type="Gene3D" id="3.40.50.1580">
    <property type="entry name" value="Nucleoside phosphorylase domain"/>
    <property type="match status" value="1"/>
</dbReference>
<dbReference type="Proteomes" id="UP000275846">
    <property type="component" value="Unassembled WGS sequence"/>
</dbReference>
<feature type="binding site" evidence="14">
    <location>
        <position position="233"/>
    </location>
    <ligand>
        <name>phosphate</name>
        <dbReference type="ChEBI" id="CHEBI:43474"/>
    </ligand>
</feature>
<dbReference type="EC" id="2.4.2.1" evidence="4 13"/>
<dbReference type="GO" id="GO:0006166">
    <property type="term" value="P:purine ribonucleoside salvage"/>
    <property type="evidence" value="ECO:0007669"/>
    <property type="project" value="UniProtKB-KW"/>
</dbReference>
<dbReference type="WBParaSite" id="SSLN_0001490301-mRNA-1">
    <property type="protein sequence ID" value="SSLN_0001490301-mRNA-1"/>
    <property type="gene ID" value="SSLN_0001490301"/>
</dbReference>
<dbReference type="NCBIfam" id="TIGR01697">
    <property type="entry name" value="PNPH-PUNA-XAPA"/>
    <property type="match status" value="1"/>
</dbReference>
<evidence type="ECO:0000313" key="18">
    <source>
        <dbReference type="WBParaSite" id="SSLN_0001490301-mRNA-1"/>
    </source>
</evidence>
<name>A0A183TD13_SCHSO</name>
<dbReference type="FunFam" id="3.40.50.1580:FF:000004">
    <property type="entry name" value="Purine nucleoside phosphorylase"/>
    <property type="match status" value="1"/>
</dbReference>
<dbReference type="NCBIfam" id="NF006054">
    <property type="entry name" value="PRK08202.1"/>
    <property type="match status" value="1"/>
</dbReference>
<evidence type="ECO:0000256" key="5">
    <source>
        <dbReference type="ARBA" id="ARBA00013834"/>
    </source>
</evidence>
<dbReference type="PIRSF" id="PIRSF000477">
    <property type="entry name" value="PurNPase"/>
    <property type="match status" value="1"/>
</dbReference>
<feature type="domain" description="Nucleoside phosphorylase" evidence="15">
    <location>
        <begin position="39"/>
        <end position="293"/>
    </location>
</feature>
<dbReference type="InterPro" id="IPR000845">
    <property type="entry name" value="Nucleoside_phosphorylase_d"/>
</dbReference>
<dbReference type="SUPFAM" id="SSF53167">
    <property type="entry name" value="Purine and uridine phosphorylases"/>
    <property type="match status" value="1"/>
</dbReference>
<feature type="binding site" evidence="14">
    <location>
        <position position="77"/>
    </location>
    <ligand>
        <name>phosphate</name>
        <dbReference type="ChEBI" id="CHEBI:43474"/>
    </ligand>
</feature>
<dbReference type="PANTHER" id="PTHR11904">
    <property type="entry name" value="METHYLTHIOADENOSINE/PURINE NUCLEOSIDE PHOSPHORYLASE"/>
    <property type="match status" value="1"/>
</dbReference>
<dbReference type="InterPro" id="IPR035994">
    <property type="entry name" value="Nucleoside_phosphorylase_sf"/>
</dbReference>
<evidence type="ECO:0000256" key="4">
    <source>
        <dbReference type="ARBA" id="ARBA00011886"/>
    </source>
</evidence>
<dbReference type="InterPro" id="IPR011268">
    <property type="entry name" value="Purine_phosphorylase"/>
</dbReference>
<evidence type="ECO:0000256" key="6">
    <source>
        <dbReference type="ARBA" id="ARBA00022676"/>
    </source>
</evidence>
<comment type="similarity">
    <text evidence="2 13">Belongs to the PNP/MTAP phosphorylase family.</text>
</comment>
<reference evidence="16 17" key="2">
    <citation type="submission" date="2018-11" db="EMBL/GenBank/DDBJ databases">
        <authorList>
            <consortium name="Pathogen Informatics"/>
        </authorList>
    </citation>
    <scope>NUCLEOTIDE SEQUENCE [LARGE SCALE GENOMIC DNA]</scope>
    <source>
        <strain evidence="16 17">NST_G2</strain>
    </source>
</reference>
<dbReference type="GO" id="GO:0005737">
    <property type="term" value="C:cytoplasm"/>
    <property type="evidence" value="ECO:0007669"/>
    <property type="project" value="TreeGrafter"/>
</dbReference>
<dbReference type="UniPathway" id="UPA00606"/>
<dbReference type="AlphaFoldDB" id="A0A183TD13"/>
<accession>A0A183TD13</accession>
<evidence type="ECO:0000256" key="13">
    <source>
        <dbReference type="PIRNR" id="PIRNR000477"/>
    </source>
</evidence>
<feature type="binding site" evidence="14">
    <location>
        <position position="214"/>
    </location>
    <ligand>
        <name>a purine D-ribonucleoside</name>
        <dbReference type="ChEBI" id="CHEBI:142355"/>
    </ligand>
</feature>
<dbReference type="CDD" id="cd09009">
    <property type="entry name" value="PNP-EcPNPII_like"/>
    <property type="match status" value="1"/>
</dbReference>
<dbReference type="GO" id="GO:0004731">
    <property type="term" value="F:purine-nucleoside phosphorylase activity"/>
    <property type="evidence" value="ECO:0007669"/>
    <property type="project" value="UniProtKB-EC"/>
</dbReference>
<evidence type="ECO:0000256" key="12">
    <source>
        <dbReference type="ARBA" id="ARBA00023970"/>
    </source>
</evidence>
<dbReference type="STRING" id="70667.A0A183TD13"/>
<evidence type="ECO:0000256" key="10">
    <source>
        <dbReference type="ARBA" id="ARBA00023929"/>
    </source>
</evidence>
<dbReference type="InterPro" id="IPR018099">
    <property type="entry name" value="Purine_phosphorylase-2_CS"/>
</dbReference>
<reference evidence="18" key="1">
    <citation type="submission" date="2016-06" db="UniProtKB">
        <authorList>
            <consortium name="WormBaseParasite"/>
        </authorList>
    </citation>
    <scope>IDENTIFICATION</scope>
</reference>
<evidence type="ECO:0000313" key="17">
    <source>
        <dbReference type="Proteomes" id="UP000275846"/>
    </source>
</evidence>
<comment type="function">
    <text evidence="13">The purine nucleoside phosphorylases catalyze the phosphorolytic breakdown of the N-glycosidic bond in the beta-(deoxy)ribonucleoside molecules, with the formation of the corresponding free purine bases and pentose-1-phosphate.</text>
</comment>
<comment type="pathway">
    <text evidence="1 13">Purine metabolism; purine nucleoside salvage.</text>
</comment>
<gene>
    <name evidence="16" type="ORF">SSLN_LOCUS14361</name>
</gene>
<feature type="binding site" evidence="14">
    <location>
        <position position="46"/>
    </location>
    <ligand>
        <name>phosphate</name>
        <dbReference type="ChEBI" id="CHEBI:43474"/>
    </ligand>
</feature>
<dbReference type="PANTHER" id="PTHR11904:SF9">
    <property type="entry name" value="PURINE NUCLEOSIDE PHOSPHORYLASE-RELATED"/>
    <property type="match status" value="1"/>
</dbReference>
<proteinExistence type="inferred from homology"/>
<keyword evidence="7 13" id="KW-0808">Transferase</keyword>
<evidence type="ECO:0000256" key="11">
    <source>
        <dbReference type="ARBA" id="ARBA00023950"/>
    </source>
</evidence>